<name>A0ABP0WSG2_9BRYO</name>
<organism evidence="1 2">
    <name type="scientific">Sphagnum jensenii</name>
    <dbReference type="NCBI Taxonomy" id="128206"/>
    <lineage>
        <taxon>Eukaryota</taxon>
        <taxon>Viridiplantae</taxon>
        <taxon>Streptophyta</taxon>
        <taxon>Embryophyta</taxon>
        <taxon>Bryophyta</taxon>
        <taxon>Sphagnophytina</taxon>
        <taxon>Sphagnopsida</taxon>
        <taxon>Sphagnales</taxon>
        <taxon>Sphagnaceae</taxon>
        <taxon>Sphagnum</taxon>
    </lineage>
</organism>
<protein>
    <submittedName>
        <fullName evidence="1">Uncharacterized protein</fullName>
    </submittedName>
</protein>
<sequence length="286" mass="29734">MKAKKKRGVQAVSYGFAFSFVSVHVLGGGGLVRVGTAAAAATGSSTTLPNKMMAALQTGSASHFLIAEYQQIADVVQRGGHLCGLTSCAMKSFLELSLVVDSPKFRLTAAATPPTDPGDGNFKASRHSSSTGSATLVVDLGSLQIMILNFYRIAFTDGFLSRPRSMGGEGSISAFADEDRSAPSEVCESLDSANSEIVHRTGGGESSLHTSTENMLLGLFALSVNAQLEAFQVAFGGHRQLEEKDSSSGSSREASKIAALVVSADSSSTSNPKWVMAEIGTTTPGR</sequence>
<proteinExistence type="predicted"/>
<evidence type="ECO:0000313" key="2">
    <source>
        <dbReference type="Proteomes" id="UP001497444"/>
    </source>
</evidence>
<dbReference type="EMBL" id="OZ020098">
    <property type="protein sequence ID" value="CAK9269810.1"/>
    <property type="molecule type" value="Genomic_DNA"/>
</dbReference>
<dbReference type="Proteomes" id="UP001497444">
    <property type="component" value="Chromosome 3"/>
</dbReference>
<accession>A0ABP0WSG2</accession>
<gene>
    <name evidence="1" type="ORF">CSSPJE1EN1_LOCUS15288</name>
</gene>
<evidence type="ECO:0000313" key="1">
    <source>
        <dbReference type="EMBL" id="CAK9269810.1"/>
    </source>
</evidence>
<reference evidence="1" key="1">
    <citation type="submission" date="2024-02" db="EMBL/GenBank/DDBJ databases">
        <authorList>
            <consortium name="ELIXIR-Norway"/>
            <consortium name="Elixir Norway"/>
        </authorList>
    </citation>
    <scope>NUCLEOTIDE SEQUENCE</scope>
</reference>
<keyword evidence="2" id="KW-1185">Reference proteome</keyword>